<dbReference type="Proteomes" id="UP000260136">
    <property type="component" value="Chromosome"/>
</dbReference>
<organism evidence="1 2">
    <name type="scientific">Mycoplasmoides gallisepticum</name>
    <name type="common">Mycoplasma gallisepticum</name>
    <dbReference type="NCBI Taxonomy" id="2096"/>
    <lineage>
        <taxon>Bacteria</taxon>
        <taxon>Bacillati</taxon>
        <taxon>Mycoplasmatota</taxon>
        <taxon>Mycoplasmoidales</taxon>
        <taxon>Mycoplasmoidaceae</taxon>
        <taxon>Mycoplasmoides</taxon>
    </lineage>
</organism>
<accession>A0A3B0PGP5</accession>
<dbReference type="EMBL" id="LS991952">
    <property type="protein sequence ID" value="SYV95739.1"/>
    <property type="molecule type" value="Genomic_DNA"/>
</dbReference>
<evidence type="ECO:0000313" key="2">
    <source>
        <dbReference type="Proteomes" id="UP000260136"/>
    </source>
</evidence>
<dbReference type="AlphaFoldDB" id="A0A3B0PGP5"/>
<sequence>MSYQPERGKYITFGRGTELKQPDDLILLGKASDLTSTGDLATFIKYARMGGSFKTIIVTDPALQSIVSGIAYGANVQLVSPEDVEKHNLKPRIFEIDNTLNPIGDKLDKPSNVNSN</sequence>
<proteinExistence type="predicted"/>
<name>A0A3B0PGP5_MYCGL</name>
<gene>
    <name evidence="1" type="ORF">NCTC10115_01561</name>
</gene>
<evidence type="ECO:0000313" key="1">
    <source>
        <dbReference type="EMBL" id="SYV95739.1"/>
    </source>
</evidence>
<protein>
    <submittedName>
        <fullName evidence="1">Uncharacterized protein</fullName>
    </submittedName>
</protein>
<reference evidence="2" key="1">
    <citation type="submission" date="2018-06" db="EMBL/GenBank/DDBJ databases">
        <authorList>
            <consortium name="Pathogen Informatics"/>
        </authorList>
    </citation>
    <scope>NUCLEOTIDE SEQUENCE [LARGE SCALE GENOMIC DNA]</scope>
    <source>
        <strain evidence="2">NCTC10115</strain>
    </source>
</reference>